<dbReference type="Gene3D" id="2.30.110.10">
    <property type="entry name" value="Electron Transport, Fmn-binding Protein, Chain A"/>
    <property type="match status" value="1"/>
</dbReference>
<dbReference type="EMBL" id="BRVS01000011">
    <property type="protein sequence ID" value="GLB67943.1"/>
    <property type="molecule type" value="Genomic_DNA"/>
</dbReference>
<keyword evidence="2" id="KW-1185">Reference proteome</keyword>
<dbReference type="Proteomes" id="UP001209654">
    <property type="component" value="Unassembled WGS sequence"/>
</dbReference>
<dbReference type="InterPro" id="IPR024747">
    <property type="entry name" value="Pyridox_Oxase-rel"/>
</dbReference>
<organism evidence="1 2">
    <name type="scientific">Arthrobacter mangrovi</name>
    <dbReference type="NCBI Taxonomy" id="2966350"/>
    <lineage>
        <taxon>Bacteria</taxon>
        <taxon>Bacillati</taxon>
        <taxon>Actinomycetota</taxon>
        <taxon>Actinomycetes</taxon>
        <taxon>Micrococcales</taxon>
        <taxon>Micrococcaceae</taxon>
        <taxon>Arthrobacter</taxon>
    </lineage>
</organism>
<protein>
    <submittedName>
        <fullName evidence="1">Pyridoxamine 5'-phosphate oxidase</fullName>
    </submittedName>
</protein>
<comment type="caution">
    <text evidence="1">The sequence shown here is derived from an EMBL/GenBank/DDBJ whole genome shotgun (WGS) entry which is preliminary data.</text>
</comment>
<name>A0ABQ5MVG2_9MICC</name>
<reference evidence="1 2" key="1">
    <citation type="journal article" date="2023" name="Int. J. Syst. Evol. Microbiol.">
        <title>Arthrobacter mangrovi sp. nov., an actinobacterium isolated from the rhizosphere of a mangrove.</title>
        <authorList>
            <person name="Hamada M."/>
            <person name="Saitou S."/>
            <person name="Enomoto N."/>
            <person name="Nanri K."/>
            <person name="Hidaka K."/>
            <person name="Miura T."/>
            <person name="Tamura T."/>
        </authorList>
    </citation>
    <scope>NUCLEOTIDE SEQUENCE [LARGE SCALE GENOMIC DNA]</scope>
    <source>
        <strain evidence="1 2">NBRC 112813</strain>
    </source>
</reference>
<dbReference type="Pfam" id="PF12900">
    <property type="entry name" value="Pyridox_ox_2"/>
    <property type="match status" value="1"/>
</dbReference>
<gene>
    <name evidence="1" type="ORF">AHIS1636_23850</name>
</gene>
<dbReference type="InterPro" id="IPR012349">
    <property type="entry name" value="Split_barrel_FMN-bd"/>
</dbReference>
<proteinExistence type="predicted"/>
<evidence type="ECO:0000313" key="1">
    <source>
        <dbReference type="EMBL" id="GLB67943.1"/>
    </source>
</evidence>
<dbReference type="RefSeq" id="WP_264796054.1">
    <property type="nucleotide sequence ID" value="NZ_BRVS01000011.1"/>
</dbReference>
<sequence length="148" mass="16170">MTDQDDALYGIKHLTPAECWDAIRSAEVGRLGVIIDGRPEIFPVNYTVDGETVVFRTGEGTKLDGALSGNPVVFEVDGLDPESKRAWSAVVKGEAGMPESTRDIVETLELPIFPWQGGIKSRYVRIVPDEVTGRRFRVQAGGAATPRR</sequence>
<accession>A0ABQ5MVG2</accession>
<dbReference type="SUPFAM" id="SSF50475">
    <property type="entry name" value="FMN-binding split barrel"/>
    <property type="match status" value="1"/>
</dbReference>
<evidence type="ECO:0000313" key="2">
    <source>
        <dbReference type="Proteomes" id="UP001209654"/>
    </source>
</evidence>